<evidence type="ECO:0000313" key="4">
    <source>
        <dbReference type="EMBL" id="UUP18633.1"/>
    </source>
</evidence>
<dbReference type="InterPro" id="IPR001633">
    <property type="entry name" value="EAL_dom"/>
</dbReference>
<feature type="transmembrane region" description="Helical" evidence="1">
    <location>
        <begin position="270"/>
        <end position="292"/>
    </location>
</feature>
<dbReference type="PANTHER" id="PTHR44757">
    <property type="entry name" value="DIGUANYLATE CYCLASE DGCP"/>
    <property type="match status" value="1"/>
</dbReference>
<dbReference type="Proteomes" id="UP001342418">
    <property type="component" value="Chromosome"/>
</dbReference>
<feature type="transmembrane region" description="Helical" evidence="1">
    <location>
        <begin position="12"/>
        <end position="38"/>
    </location>
</feature>
<dbReference type="RefSeq" id="WP_338530852.1">
    <property type="nucleotide sequence ID" value="NZ_CP030941.1"/>
</dbReference>
<dbReference type="PROSITE" id="PS50887">
    <property type="entry name" value="GGDEF"/>
    <property type="match status" value="1"/>
</dbReference>
<dbReference type="InterPro" id="IPR035919">
    <property type="entry name" value="EAL_sf"/>
</dbReference>
<dbReference type="Gene3D" id="3.30.70.270">
    <property type="match status" value="1"/>
</dbReference>
<sequence length="738" mass="81122">MHSLFSEPSRRLFLLRTVVPIFLLAIAVTALAASLLYWATREADHASIDRQHRLVQFVVSQLQSRIAHDQESVTVWDDAVVAVRGGNTPEWIDLNLGSWMNTYFGHDGAYVLDPRDRAIFAFSEGVTAEGTSAYELLRPTTAPLVDALRERMLAGGDEGLTDKILSPGVADLAIVSGRPAVVSVKPIVSDSGDIEQQPGEEYVHVAVRYLDEDFITELKRDYLLDGLRFAWQDDAAANEASAPLISSLGDTIGYFIWQPYRPGAAVLSKVAPAVLALFLITMAALGGFVSLLRKRSLKLSQSEATVRHLAHHDMLTGLPNRAQFDGRLKRALQPVRGPGESVAVLYLDLDRFKEVNDTFGHPAGDELLREFADRLRRLTRETDTVARIGGDEFLILLPGVSSPDGVEEFCQRLIETARHPFDLSSTQVFVGVSVGVALAPQDGLDPVELMRRADVAMYHAKRLGRSEFAIYADEMDSDINARRDIERDLRKALETPGQLSVHYQPLFAAGDFRIAGVEALVRWRHPERGWIPPSVFIPVAEESGLIEKLGEWVLHEACTTARDWPVDTVAVNVSAFELYNPAFAVRVANTLLSTGMNPKKLELEVTESALSDSHGACERNIAAVRDLGVRFSLDDFGTGFSSLSRLHDFTVDRIKIDRSFVAGFGKANGDEAIVQAIVDLARAIGLKTTAEGVETGPQSDFLRSIGCDELQGFLLSMPLPAGEVERLWTQTEAKRAAT</sequence>
<dbReference type="EMBL" id="CP030941">
    <property type="protein sequence ID" value="UUP18633.1"/>
    <property type="molecule type" value="Genomic_DNA"/>
</dbReference>
<dbReference type="SUPFAM" id="SSF141868">
    <property type="entry name" value="EAL domain-like"/>
    <property type="match status" value="1"/>
</dbReference>
<name>A0ABY5MML8_9HYPH</name>
<feature type="domain" description="GGDEF" evidence="3">
    <location>
        <begin position="340"/>
        <end position="473"/>
    </location>
</feature>
<dbReference type="Gene3D" id="3.20.20.450">
    <property type="entry name" value="EAL domain"/>
    <property type="match status" value="1"/>
</dbReference>
<dbReference type="NCBIfam" id="TIGR00254">
    <property type="entry name" value="GGDEF"/>
    <property type="match status" value="1"/>
</dbReference>
<proteinExistence type="predicted"/>
<dbReference type="Pfam" id="PF00563">
    <property type="entry name" value="EAL"/>
    <property type="match status" value="1"/>
</dbReference>
<dbReference type="CDD" id="cd01948">
    <property type="entry name" value="EAL"/>
    <property type="match status" value="1"/>
</dbReference>
<dbReference type="Pfam" id="PF05228">
    <property type="entry name" value="CHASE4"/>
    <property type="match status" value="1"/>
</dbReference>
<dbReference type="InterPro" id="IPR000160">
    <property type="entry name" value="GGDEF_dom"/>
</dbReference>
<evidence type="ECO:0000256" key="1">
    <source>
        <dbReference type="SAM" id="Phobius"/>
    </source>
</evidence>
<dbReference type="PROSITE" id="PS50883">
    <property type="entry name" value="EAL"/>
    <property type="match status" value="1"/>
</dbReference>
<dbReference type="InterPro" id="IPR052155">
    <property type="entry name" value="Biofilm_reg_signaling"/>
</dbReference>
<dbReference type="SMART" id="SM00267">
    <property type="entry name" value="GGDEF"/>
    <property type="match status" value="1"/>
</dbReference>
<dbReference type="InterPro" id="IPR007892">
    <property type="entry name" value="CHASE4"/>
</dbReference>
<reference evidence="4 5" key="1">
    <citation type="submission" date="2018-07" db="EMBL/GenBank/DDBJ databases">
        <title>Genome sequence of Nitratireductor thuwali#1536.</title>
        <authorList>
            <person name="Michoud G."/>
            <person name="Merlino G."/>
            <person name="Sefrji F.O."/>
            <person name="Daffonchio D."/>
        </authorList>
    </citation>
    <scope>NUCLEOTIDE SEQUENCE [LARGE SCALE GENOMIC DNA]</scope>
    <source>
        <strain evidence="5">Nit1536</strain>
    </source>
</reference>
<keyword evidence="5" id="KW-1185">Reference proteome</keyword>
<accession>A0ABY5MML8</accession>
<feature type="domain" description="EAL" evidence="2">
    <location>
        <begin position="482"/>
        <end position="732"/>
    </location>
</feature>
<dbReference type="SUPFAM" id="SSF55073">
    <property type="entry name" value="Nucleotide cyclase"/>
    <property type="match status" value="1"/>
</dbReference>
<dbReference type="Pfam" id="PF00990">
    <property type="entry name" value="GGDEF"/>
    <property type="match status" value="1"/>
</dbReference>
<evidence type="ECO:0000313" key="5">
    <source>
        <dbReference type="Proteomes" id="UP001342418"/>
    </source>
</evidence>
<dbReference type="SMART" id="SM00052">
    <property type="entry name" value="EAL"/>
    <property type="match status" value="1"/>
</dbReference>
<organism evidence="4 5">
    <name type="scientific">Nitratireductor thuwali</name>
    <dbReference type="NCBI Taxonomy" id="2267699"/>
    <lineage>
        <taxon>Bacteria</taxon>
        <taxon>Pseudomonadati</taxon>
        <taxon>Pseudomonadota</taxon>
        <taxon>Alphaproteobacteria</taxon>
        <taxon>Hyphomicrobiales</taxon>
        <taxon>Phyllobacteriaceae</taxon>
        <taxon>Nitratireductor</taxon>
    </lineage>
</organism>
<dbReference type="InterPro" id="IPR029787">
    <property type="entry name" value="Nucleotide_cyclase"/>
</dbReference>
<keyword evidence="1" id="KW-0812">Transmembrane</keyword>
<keyword evidence="1" id="KW-1133">Transmembrane helix</keyword>
<protein>
    <submittedName>
        <fullName evidence="4">Signaling protein</fullName>
    </submittedName>
</protein>
<evidence type="ECO:0000259" key="3">
    <source>
        <dbReference type="PROSITE" id="PS50887"/>
    </source>
</evidence>
<dbReference type="CDD" id="cd01949">
    <property type="entry name" value="GGDEF"/>
    <property type="match status" value="1"/>
</dbReference>
<gene>
    <name evidence="4" type="ORF">NTH_03116</name>
</gene>
<evidence type="ECO:0000259" key="2">
    <source>
        <dbReference type="PROSITE" id="PS50883"/>
    </source>
</evidence>
<dbReference type="PANTHER" id="PTHR44757:SF2">
    <property type="entry name" value="BIOFILM ARCHITECTURE MAINTENANCE PROTEIN MBAA"/>
    <property type="match status" value="1"/>
</dbReference>
<dbReference type="InterPro" id="IPR043128">
    <property type="entry name" value="Rev_trsase/Diguanyl_cyclase"/>
</dbReference>
<keyword evidence="1" id="KW-0472">Membrane</keyword>